<organism evidence="3 4">
    <name type="scientific">Marivirga aurantiaca</name>
    <dbReference type="NCBI Taxonomy" id="2802615"/>
    <lineage>
        <taxon>Bacteria</taxon>
        <taxon>Pseudomonadati</taxon>
        <taxon>Bacteroidota</taxon>
        <taxon>Cytophagia</taxon>
        <taxon>Cytophagales</taxon>
        <taxon>Marivirgaceae</taxon>
        <taxon>Marivirga</taxon>
    </lineage>
</organism>
<dbReference type="EMBL" id="JAEQBW010000002">
    <property type="protein sequence ID" value="MBK6264813.1"/>
    <property type="molecule type" value="Genomic_DNA"/>
</dbReference>
<evidence type="ECO:0000313" key="4">
    <source>
        <dbReference type="Proteomes" id="UP000611723"/>
    </source>
</evidence>
<reference evidence="3" key="1">
    <citation type="submission" date="2021-01" db="EMBL/GenBank/DDBJ databases">
        <title>Marivirga aurantiaca sp. nov., isolated from intertidal surface sediments.</title>
        <authorList>
            <person name="Zhang M."/>
        </authorList>
    </citation>
    <scope>NUCLEOTIDE SEQUENCE</scope>
    <source>
        <strain evidence="3">S37H4</strain>
    </source>
</reference>
<evidence type="ECO:0000256" key="1">
    <source>
        <dbReference type="SAM" id="MobiDB-lite"/>
    </source>
</evidence>
<accession>A0A934WX95</accession>
<name>A0A934WX95_9BACT</name>
<sequence length="167" mass="19576">MEDYKYLIYIALAILYYVIKGIGSKKKPATRQKQTTNTGQPQEQPKTFEDIIRELSGEAPRREEREFEEAEPLSDQVEERVLEQSVGHEEYENADDTLKELYKKGERLKSINELVDFEEVEKEGSRFDAFSIEREENEFAREIRDGLSDPESAKKAIIYAEILNRKY</sequence>
<feature type="compositionally biased region" description="Polar residues" evidence="1">
    <location>
        <begin position="31"/>
        <end position="45"/>
    </location>
</feature>
<feature type="region of interest" description="Disordered" evidence="1">
    <location>
        <begin position="26"/>
        <end position="77"/>
    </location>
</feature>
<protein>
    <submittedName>
        <fullName evidence="3">Uncharacterized protein</fullName>
    </submittedName>
</protein>
<feature type="compositionally biased region" description="Basic and acidic residues" evidence="1">
    <location>
        <begin position="46"/>
        <end position="65"/>
    </location>
</feature>
<proteinExistence type="predicted"/>
<keyword evidence="4" id="KW-1185">Reference proteome</keyword>
<keyword evidence="2" id="KW-0472">Membrane</keyword>
<dbReference type="AlphaFoldDB" id="A0A934WX95"/>
<feature type="transmembrane region" description="Helical" evidence="2">
    <location>
        <begin position="6"/>
        <end position="23"/>
    </location>
</feature>
<dbReference type="Proteomes" id="UP000611723">
    <property type="component" value="Unassembled WGS sequence"/>
</dbReference>
<dbReference type="RefSeq" id="WP_201430480.1">
    <property type="nucleotide sequence ID" value="NZ_JAEQBW010000002.1"/>
</dbReference>
<comment type="caution">
    <text evidence="3">The sequence shown here is derived from an EMBL/GenBank/DDBJ whole genome shotgun (WGS) entry which is preliminary data.</text>
</comment>
<evidence type="ECO:0000256" key="2">
    <source>
        <dbReference type="SAM" id="Phobius"/>
    </source>
</evidence>
<evidence type="ECO:0000313" key="3">
    <source>
        <dbReference type="EMBL" id="MBK6264813.1"/>
    </source>
</evidence>
<keyword evidence="2" id="KW-1133">Transmembrane helix</keyword>
<gene>
    <name evidence="3" type="ORF">JKA74_07175</name>
</gene>
<keyword evidence="2" id="KW-0812">Transmembrane</keyword>